<dbReference type="CDD" id="cd00093">
    <property type="entry name" value="HTH_XRE"/>
    <property type="match status" value="1"/>
</dbReference>
<dbReference type="InterPro" id="IPR001387">
    <property type="entry name" value="Cro/C1-type_HTH"/>
</dbReference>
<dbReference type="EMBL" id="CP001720">
    <property type="protein sequence ID" value="ACV63240.1"/>
    <property type="molecule type" value="Genomic_DNA"/>
</dbReference>
<dbReference type="RefSeq" id="WP_015757941.1">
    <property type="nucleotide sequence ID" value="NC_013216.1"/>
</dbReference>
<reference evidence="2 3" key="1">
    <citation type="journal article" date="2009" name="Stand. Genomic Sci.">
        <title>Complete genome sequence of Desulfotomaculum acetoxidans type strain (5575).</title>
        <authorList>
            <person name="Spring S."/>
            <person name="Lapidus A."/>
            <person name="Schroder M."/>
            <person name="Gleim D."/>
            <person name="Sims D."/>
            <person name="Meincke L."/>
            <person name="Glavina Del Rio T."/>
            <person name="Tice H."/>
            <person name="Copeland A."/>
            <person name="Cheng J.F."/>
            <person name="Lucas S."/>
            <person name="Chen F."/>
            <person name="Nolan M."/>
            <person name="Bruce D."/>
            <person name="Goodwin L."/>
            <person name="Pitluck S."/>
            <person name="Ivanova N."/>
            <person name="Mavromatis K."/>
            <person name="Mikhailova N."/>
            <person name="Pati A."/>
            <person name="Chen A."/>
            <person name="Palaniappan K."/>
            <person name="Land M."/>
            <person name="Hauser L."/>
            <person name="Chang Y.J."/>
            <person name="Jeffries C.D."/>
            <person name="Chain P."/>
            <person name="Saunders E."/>
            <person name="Brettin T."/>
            <person name="Detter J.C."/>
            <person name="Goker M."/>
            <person name="Bristow J."/>
            <person name="Eisen J.A."/>
            <person name="Markowitz V."/>
            <person name="Hugenholtz P."/>
            <person name="Kyrpides N.C."/>
            <person name="Klenk H.P."/>
            <person name="Han C."/>
        </authorList>
    </citation>
    <scope>NUCLEOTIDE SEQUENCE [LARGE SCALE GENOMIC DNA]</scope>
    <source>
        <strain evidence="3">ATCC 49208 / DSM 771 / VKM B-1644</strain>
    </source>
</reference>
<dbReference type="OrthoDB" id="428540at2"/>
<dbReference type="SUPFAM" id="SSF47413">
    <property type="entry name" value="lambda repressor-like DNA-binding domains"/>
    <property type="match status" value="1"/>
</dbReference>
<name>C8W0I5_DESAS</name>
<organism evidence="2 3">
    <name type="scientific">Desulfofarcimen acetoxidans (strain ATCC 49208 / DSM 771 / KCTC 5769 / VKM B-1644 / 5575)</name>
    <name type="common">Desulfotomaculum acetoxidans</name>
    <dbReference type="NCBI Taxonomy" id="485916"/>
    <lineage>
        <taxon>Bacteria</taxon>
        <taxon>Bacillati</taxon>
        <taxon>Bacillota</taxon>
        <taxon>Clostridia</taxon>
        <taxon>Eubacteriales</taxon>
        <taxon>Peptococcaceae</taxon>
        <taxon>Desulfofarcimen</taxon>
    </lineage>
</organism>
<evidence type="ECO:0000313" key="2">
    <source>
        <dbReference type="EMBL" id="ACV63240.1"/>
    </source>
</evidence>
<dbReference type="KEGG" id="dae:Dtox_2430"/>
<evidence type="ECO:0000313" key="3">
    <source>
        <dbReference type="Proteomes" id="UP000002217"/>
    </source>
</evidence>
<dbReference type="GO" id="GO:0003677">
    <property type="term" value="F:DNA binding"/>
    <property type="evidence" value="ECO:0007669"/>
    <property type="project" value="InterPro"/>
</dbReference>
<dbReference type="SMART" id="SM00530">
    <property type="entry name" value="HTH_XRE"/>
    <property type="match status" value="1"/>
</dbReference>
<dbReference type="HOGENOM" id="CLU_066192_54_0_9"/>
<evidence type="ECO:0000259" key="1">
    <source>
        <dbReference type="PROSITE" id="PS50943"/>
    </source>
</evidence>
<gene>
    <name evidence="2" type="ordered locus">Dtox_2430</name>
</gene>
<dbReference type="PROSITE" id="PS50943">
    <property type="entry name" value="HTH_CROC1"/>
    <property type="match status" value="1"/>
</dbReference>
<protein>
    <submittedName>
        <fullName evidence="2">Transcriptional regulator, XRE family</fullName>
    </submittedName>
</protein>
<accession>C8W0I5</accession>
<dbReference type="InterPro" id="IPR010982">
    <property type="entry name" value="Lambda_DNA-bd_dom_sf"/>
</dbReference>
<dbReference type="Pfam" id="PF01381">
    <property type="entry name" value="HTH_3"/>
    <property type="match status" value="1"/>
</dbReference>
<dbReference type="Gene3D" id="1.10.260.40">
    <property type="entry name" value="lambda repressor-like DNA-binding domains"/>
    <property type="match status" value="1"/>
</dbReference>
<dbReference type="AlphaFoldDB" id="C8W0I5"/>
<feature type="domain" description="HTH cro/C1-type" evidence="1">
    <location>
        <begin position="5"/>
        <end position="59"/>
    </location>
</feature>
<dbReference type="Proteomes" id="UP000002217">
    <property type="component" value="Chromosome"/>
</dbReference>
<proteinExistence type="predicted"/>
<keyword evidence="3" id="KW-1185">Reference proteome</keyword>
<sequence length="64" mass="7510">MSTVLKQKRIESGFSVEQVTEAIGIKRRMYYYVESGQKLPSRKVEKRLEQFFKLPASELLKVTE</sequence>